<dbReference type="InterPro" id="IPR038620">
    <property type="entry name" value="YdcP-like_sf"/>
</dbReference>
<reference evidence="1 2" key="1">
    <citation type="submission" date="2020-03" db="EMBL/GenBank/DDBJ databases">
        <title>Soil Listeria distribution.</title>
        <authorList>
            <person name="Liao J."/>
            <person name="Wiedmann M."/>
        </authorList>
    </citation>
    <scope>NUCLEOTIDE SEQUENCE [LARGE SCALE GENOMIC DNA]</scope>
    <source>
        <strain evidence="1 2">FSL L7-1699</strain>
    </source>
</reference>
<proteinExistence type="predicted"/>
<dbReference type="Proteomes" id="UP000518829">
    <property type="component" value="Unassembled WGS sequence"/>
</dbReference>
<dbReference type="Gene3D" id="2.40.50.390">
    <property type="entry name" value="Conjugative transposon protein, DUF961"/>
    <property type="match status" value="1"/>
</dbReference>
<dbReference type="EMBL" id="JAARPH010000001">
    <property type="protein sequence ID" value="MBC1374189.1"/>
    <property type="molecule type" value="Genomic_DNA"/>
</dbReference>
<evidence type="ECO:0000313" key="1">
    <source>
        <dbReference type="EMBL" id="MBC1374189.1"/>
    </source>
</evidence>
<organism evidence="1 2">
    <name type="scientific">Listeria farberi</name>
    <dbReference type="NCBI Taxonomy" id="2713500"/>
    <lineage>
        <taxon>Bacteria</taxon>
        <taxon>Bacillati</taxon>
        <taxon>Bacillota</taxon>
        <taxon>Bacilli</taxon>
        <taxon>Bacillales</taxon>
        <taxon>Listeriaceae</taxon>
        <taxon>Listeria</taxon>
    </lineage>
</organism>
<evidence type="ECO:0000313" key="2">
    <source>
        <dbReference type="Proteomes" id="UP000518829"/>
    </source>
</evidence>
<gene>
    <name evidence="1" type="ORF">HB839_01475</name>
</gene>
<dbReference type="InterPro" id="IPR010365">
    <property type="entry name" value="DUF961"/>
</dbReference>
<comment type="caution">
    <text evidence="1">The sequence shown here is derived from an EMBL/GenBank/DDBJ whole genome shotgun (WGS) entry which is preliminary data.</text>
</comment>
<name>A0ABR6SJF4_9LIST</name>
<dbReference type="Pfam" id="PF06125">
    <property type="entry name" value="DUF961"/>
    <property type="match status" value="1"/>
</dbReference>
<keyword evidence="2" id="KW-1185">Reference proteome</keyword>
<sequence>MKFSEKNMIIDTARTFGRIGFIGYDGERFDSGDNEKVVNKRYGVSSDAQEGTVMIYLPATVDVDFPFDTEVELVNPTINAFATATYNSTDIVTQVFADNIVPVSTNTKPMDKDLQKK</sequence>
<dbReference type="RefSeq" id="WP_119723106.1">
    <property type="nucleotide sequence ID" value="NZ_JAARPH010000001.1"/>
</dbReference>
<accession>A0ABR6SJF4</accession>
<protein>
    <submittedName>
        <fullName evidence="1">DUF961 family protein</fullName>
    </submittedName>
</protein>